<feature type="transmembrane region" description="Helical" evidence="7">
    <location>
        <begin position="563"/>
        <end position="581"/>
    </location>
</feature>
<dbReference type="InterPro" id="IPR011701">
    <property type="entry name" value="MFS"/>
</dbReference>
<dbReference type="CDD" id="cd17502">
    <property type="entry name" value="MFS_Azr1_MDR_like"/>
    <property type="match status" value="1"/>
</dbReference>
<feature type="transmembrane region" description="Helical" evidence="7">
    <location>
        <begin position="135"/>
        <end position="157"/>
    </location>
</feature>
<evidence type="ECO:0000313" key="10">
    <source>
        <dbReference type="Proteomes" id="UP001265746"/>
    </source>
</evidence>
<name>A0AAD9SQF8_PHOAM</name>
<feature type="domain" description="Major facilitator superfamily (MFS) profile" evidence="8">
    <location>
        <begin position="100"/>
        <end position="586"/>
    </location>
</feature>
<feature type="transmembrane region" description="Helical" evidence="7">
    <location>
        <begin position="97"/>
        <end position="123"/>
    </location>
</feature>
<feature type="transmembrane region" description="Helical" evidence="7">
    <location>
        <begin position="456"/>
        <end position="478"/>
    </location>
</feature>
<dbReference type="InterPro" id="IPR036259">
    <property type="entry name" value="MFS_trans_sf"/>
</dbReference>
<protein>
    <recommendedName>
        <fullName evidence="8">Major facilitator superfamily (MFS) profile domain-containing protein</fullName>
    </recommendedName>
</protein>
<feature type="transmembrane region" description="Helical" evidence="7">
    <location>
        <begin position="295"/>
        <end position="314"/>
    </location>
</feature>
<dbReference type="GO" id="GO:0022857">
    <property type="term" value="F:transmembrane transporter activity"/>
    <property type="evidence" value="ECO:0007669"/>
    <property type="project" value="InterPro"/>
</dbReference>
<evidence type="ECO:0000256" key="2">
    <source>
        <dbReference type="ARBA" id="ARBA00022448"/>
    </source>
</evidence>
<feature type="compositionally biased region" description="Basic and acidic residues" evidence="6">
    <location>
        <begin position="597"/>
        <end position="610"/>
    </location>
</feature>
<feature type="compositionally biased region" description="Polar residues" evidence="6">
    <location>
        <begin position="1"/>
        <end position="16"/>
    </location>
</feature>
<dbReference type="PANTHER" id="PTHR23501">
    <property type="entry name" value="MAJOR FACILITATOR SUPERFAMILY"/>
    <property type="match status" value="1"/>
</dbReference>
<evidence type="ECO:0000256" key="7">
    <source>
        <dbReference type="SAM" id="Phobius"/>
    </source>
</evidence>
<feature type="transmembrane region" description="Helical" evidence="7">
    <location>
        <begin position="255"/>
        <end position="274"/>
    </location>
</feature>
<dbReference type="AlphaFoldDB" id="A0AAD9SQF8"/>
<feature type="transmembrane region" description="Helical" evidence="7">
    <location>
        <begin position="490"/>
        <end position="513"/>
    </location>
</feature>
<organism evidence="9 10">
    <name type="scientific">Phomopsis amygdali</name>
    <name type="common">Fusicoccum amygdali</name>
    <dbReference type="NCBI Taxonomy" id="1214568"/>
    <lineage>
        <taxon>Eukaryota</taxon>
        <taxon>Fungi</taxon>
        <taxon>Dikarya</taxon>
        <taxon>Ascomycota</taxon>
        <taxon>Pezizomycotina</taxon>
        <taxon>Sordariomycetes</taxon>
        <taxon>Sordariomycetidae</taxon>
        <taxon>Diaporthales</taxon>
        <taxon>Diaporthaceae</taxon>
        <taxon>Diaporthe</taxon>
    </lineage>
</organism>
<keyword evidence="2" id="KW-0813">Transport</keyword>
<evidence type="ECO:0000256" key="4">
    <source>
        <dbReference type="ARBA" id="ARBA00022989"/>
    </source>
</evidence>
<feature type="transmembrane region" description="Helical" evidence="7">
    <location>
        <begin position="164"/>
        <end position="184"/>
    </location>
</feature>
<reference evidence="9" key="1">
    <citation type="submission" date="2023-06" db="EMBL/GenBank/DDBJ databases">
        <authorList>
            <person name="Noh H."/>
        </authorList>
    </citation>
    <scope>NUCLEOTIDE SEQUENCE</scope>
    <source>
        <strain evidence="9">DUCC20226</strain>
    </source>
</reference>
<comment type="subcellular location">
    <subcellularLocation>
        <location evidence="1">Membrane</location>
        <topology evidence="1">Multi-pass membrane protein</topology>
    </subcellularLocation>
</comment>
<feature type="transmembrane region" description="Helical" evidence="7">
    <location>
        <begin position="362"/>
        <end position="387"/>
    </location>
</feature>
<keyword evidence="4 7" id="KW-1133">Transmembrane helix</keyword>
<evidence type="ECO:0000256" key="1">
    <source>
        <dbReference type="ARBA" id="ARBA00004141"/>
    </source>
</evidence>
<dbReference type="FunFam" id="1.20.1250.20:FF:000196">
    <property type="entry name" value="MFS toxin efflux pump (AflT)"/>
    <property type="match status" value="1"/>
</dbReference>
<keyword evidence="10" id="KW-1185">Reference proteome</keyword>
<dbReference type="GO" id="GO:0005886">
    <property type="term" value="C:plasma membrane"/>
    <property type="evidence" value="ECO:0007669"/>
    <property type="project" value="TreeGrafter"/>
</dbReference>
<keyword evidence="3 7" id="KW-0812">Transmembrane</keyword>
<accession>A0AAD9SQF8</accession>
<dbReference type="SUPFAM" id="SSF103473">
    <property type="entry name" value="MFS general substrate transporter"/>
    <property type="match status" value="1"/>
</dbReference>
<feature type="region of interest" description="Disordered" evidence="6">
    <location>
        <begin position="593"/>
        <end position="632"/>
    </location>
</feature>
<feature type="transmembrane region" description="Helical" evidence="7">
    <location>
        <begin position="226"/>
        <end position="249"/>
    </location>
</feature>
<evidence type="ECO:0000313" key="9">
    <source>
        <dbReference type="EMBL" id="KAK2613777.1"/>
    </source>
</evidence>
<dbReference type="InterPro" id="IPR020846">
    <property type="entry name" value="MFS_dom"/>
</dbReference>
<feature type="transmembrane region" description="Helical" evidence="7">
    <location>
        <begin position="425"/>
        <end position="444"/>
    </location>
</feature>
<keyword evidence="5 7" id="KW-0472">Membrane</keyword>
<dbReference type="PROSITE" id="PS50850">
    <property type="entry name" value="MFS"/>
    <property type="match status" value="1"/>
</dbReference>
<feature type="transmembrane region" description="Helical" evidence="7">
    <location>
        <begin position="399"/>
        <end position="418"/>
    </location>
</feature>
<dbReference type="Proteomes" id="UP001265746">
    <property type="component" value="Unassembled WGS sequence"/>
</dbReference>
<evidence type="ECO:0000256" key="3">
    <source>
        <dbReference type="ARBA" id="ARBA00022692"/>
    </source>
</evidence>
<dbReference type="FunFam" id="1.20.1720.10:FF:000012">
    <property type="entry name" value="MFS toxin efflux pump (AflT)"/>
    <property type="match status" value="1"/>
</dbReference>
<gene>
    <name evidence="9" type="ORF">N8I77_000664</name>
</gene>
<dbReference type="EMBL" id="JAUJFL010000001">
    <property type="protein sequence ID" value="KAK2613777.1"/>
    <property type="molecule type" value="Genomic_DNA"/>
</dbReference>
<dbReference type="Gene3D" id="1.20.1250.20">
    <property type="entry name" value="MFS general substrate transporter like domains"/>
    <property type="match status" value="2"/>
</dbReference>
<proteinExistence type="predicted"/>
<feature type="transmembrane region" description="Helical" evidence="7">
    <location>
        <begin position="190"/>
        <end position="214"/>
    </location>
</feature>
<dbReference type="PANTHER" id="PTHR23501:SF201">
    <property type="entry name" value="MFS AFLATOXIN EFFLUX PUMP"/>
    <property type="match status" value="1"/>
</dbReference>
<sequence>MNRSTTSLASSHTHVASSLRPFGEDNESTLDIEKQAHHGRYPMGHPADDVPTPKQAPNEAPDEAQKTISQGPPVPVGPGGPGGPGANALYKPKTLRFWLTILANFLAVFLVALDRTIVATAIPQITDEYHSLGDIGWYGSAYMLTTSASQLLFGRLFKFYNMKWVFLTSVVIFEVGSAICGAAPTSPVFIFGRAIAGFGSAGIFSGAMMIMIPMVPLPKRPMFQSLFGMVFGIASVMGPLIGGAFTSTLTWRWCFYINLPIGGFTLLFMVFFWNPPARKTEPAPVIDHIKRLDPLGTFFFIPCVVCLLLALQWGGSTYAWSNWRTILLFVLFGVLGLAFAAVQIIMPNTASIPPRIIKQRTVLFAVCFTFFIAGSMLMLVYYMPIWFQTVRRVSALNSGIYTLPLVLSLVASSLLNGVGTAKIGYYVPSMLLAPSIMAIGEGLLSTLTRNAPQSHWVGYQFLSGFGLGMGMQTGGLAVQTVLPMADVSMGIACIFFAQQLGGAIFTTVGQTILSNLLVSELAGVPGIDPAQIVASGATELADIVPAEELNVVLDAYNYSLTRIFLAAMGLAFAALLSAACMEWKSIKKPGVGAVAEPAKDDSDSPSRSEDTELGVMGSRRAGQADSNGVARN</sequence>
<comment type="caution">
    <text evidence="9">The sequence shown here is derived from an EMBL/GenBank/DDBJ whole genome shotgun (WGS) entry which is preliminary data.</text>
</comment>
<feature type="region of interest" description="Disordered" evidence="6">
    <location>
        <begin position="1"/>
        <end position="85"/>
    </location>
</feature>
<dbReference type="Pfam" id="PF07690">
    <property type="entry name" value="MFS_1"/>
    <property type="match status" value="1"/>
</dbReference>
<feature type="transmembrane region" description="Helical" evidence="7">
    <location>
        <begin position="326"/>
        <end position="350"/>
    </location>
</feature>
<evidence type="ECO:0000256" key="6">
    <source>
        <dbReference type="SAM" id="MobiDB-lite"/>
    </source>
</evidence>
<evidence type="ECO:0000256" key="5">
    <source>
        <dbReference type="ARBA" id="ARBA00023136"/>
    </source>
</evidence>
<evidence type="ECO:0000259" key="8">
    <source>
        <dbReference type="PROSITE" id="PS50850"/>
    </source>
</evidence>